<organism evidence="3 4">
    <name type="scientific">Actinomortierella ambigua</name>
    <dbReference type="NCBI Taxonomy" id="1343610"/>
    <lineage>
        <taxon>Eukaryota</taxon>
        <taxon>Fungi</taxon>
        <taxon>Fungi incertae sedis</taxon>
        <taxon>Mucoromycota</taxon>
        <taxon>Mortierellomycotina</taxon>
        <taxon>Mortierellomycetes</taxon>
        <taxon>Mortierellales</taxon>
        <taxon>Mortierellaceae</taxon>
        <taxon>Actinomortierella</taxon>
    </lineage>
</organism>
<dbReference type="AlphaFoldDB" id="A0A9P6U7B7"/>
<keyword evidence="4" id="KW-1185">Reference proteome</keyword>
<name>A0A9P6U7B7_9FUNG</name>
<accession>A0A9P6U7B7</accession>
<dbReference type="GO" id="GO:0005680">
    <property type="term" value="C:anaphase-promoting complex"/>
    <property type="evidence" value="ECO:0007669"/>
    <property type="project" value="InterPro"/>
</dbReference>
<evidence type="ECO:0000313" key="4">
    <source>
        <dbReference type="Proteomes" id="UP000807716"/>
    </source>
</evidence>
<dbReference type="InterPro" id="IPR018860">
    <property type="entry name" value="APC_suCDC26"/>
</dbReference>
<feature type="compositionally biased region" description="Basic and acidic residues" evidence="2">
    <location>
        <begin position="80"/>
        <end position="104"/>
    </location>
</feature>
<proteinExistence type="predicted"/>
<feature type="compositionally biased region" description="Basic and acidic residues" evidence="2">
    <location>
        <begin position="28"/>
        <end position="39"/>
    </location>
</feature>
<sequence length="104" mass="11247">MLRRDPTRIELRNEDLVEFERLREEYLEKQEASKSKSKEALLIGKHTPAPPPPTPANAASGRQPRGGGGGGGGASSSREQGVDAIERAGRERRAKSARERIGAS</sequence>
<feature type="compositionally biased region" description="Gly residues" evidence="2">
    <location>
        <begin position="64"/>
        <end position="74"/>
    </location>
</feature>
<comment type="caution">
    <text evidence="3">The sequence shown here is derived from an EMBL/GenBank/DDBJ whole genome shotgun (WGS) entry which is preliminary data.</text>
</comment>
<gene>
    <name evidence="3" type="ORF">DFQ27_002426</name>
</gene>
<dbReference type="Pfam" id="PF10471">
    <property type="entry name" value="ANAPC_CDC26"/>
    <property type="match status" value="1"/>
</dbReference>
<evidence type="ECO:0000256" key="2">
    <source>
        <dbReference type="SAM" id="MobiDB-lite"/>
    </source>
</evidence>
<protein>
    <recommendedName>
        <fullName evidence="5">Anaphase-promoting complex subunit CDC26</fullName>
    </recommendedName>
</protein>
<keyword evidence="1" id="KW-0833">Ubl conjugation pathway</keyword>
<dbReference type="Proteomes" id="UP000807716">
    <property type="component" value="Unassembled WGS sequence"/>
</dbReference>
<dbReference type="GO" id="GO:0031145">
    <property type="term" value="P:anaphase-promoting complex-dependent catabolic process"/>
    <property type="evidence" value="ECO:0007669"/>
    <property type="project" value="InterPro"/>
</dbReference>
<evidence type="ECO:0000256" key="1">
    <source>
        <dbReference type="ARBA" id="ARBA00022786"/>
    </source>
</evidence>
<evidence type="ECO:0000313" key="3">
    <source>
        <dbReference type="EMBL" id="KAG0262354.1"/>
    </source>
</evidence>
<feature type="region of interest" description="Disordered" evidence="2">
    <location>
        <begin position="28"/>
        <end position="104"/>
    </location>
</feature>
<evidence type="ECO:0008006" key="5">
    <source>
        <dbReference type="Google" id="ProtNLM"/>
    </source>
</evidence>
<reference evidence="3" key="1">
    <citation type="journal article" date="2020" name="Fungal Divers.">
        <title>Resolving the Mortierellaceae phylogeny through synthesis of multi-gene phylogenetics and phylogenomics.</title>
        <authorList>
            <person name="Vandepol N."/>
            <person name="Liber J."/>
            <person name="Desiro A."/>
            <person name="Na H."/>
            <person name="Kennedy M."/>
            <person name="Barry K."/>
            <person name="Grigoriev I.V."/>
            <person name="Miller A.N."/>
            <person name="O'Donnell K."/>
            <person name="Stajich J.E."/>
            <person name="Bonito G."/>
        </authorList>
    </citation>
    <scope>NUCLEOTIDE SEQUENCE</scope>
    <source>
        <strain evidence="3">BC1065</strain>
    </source>
</reference>
<dbReference type="EMBL" id="JAAAJB010000190">
    <property type="protein sequence ID" value="KAG0262354.1"/>
    <property type="molecule type" value="Genomic_DNA"/>
</dbReference>